<evidence type="ECO:0008006" key="3">
    <source>
        <dbReference type="Google" id="ProtNLM"/>
    </source>
</evidence>
<proteinExistence type="predicted"/>
<name>A0AA87NTA4_TREMD</name>
<evidence type="ECO:0000313" key="1">
    <source>
        <dbReference type="EMBL" id="EPF30098.1"/>
    </source>
</evidence>
<dbReference type="PROSITE" id="PS51257">
    <property type="entry name" value="PROKAR_LIPOPROTEIN"/>
    <property type="match status" value="1"/>
</dbReference>
<gene>
    <name evidence="1" type="ORF">HMPREF9195_00111</name>
</gene>
<sequence>MSSNVIKQKVHCFRRAVTLAVVALVTLTFTGCFLFEQAVVPSAPARSLAVGDKVGEKTIVWENTGAGSWRFLAMGTPSEPMPWDLDSSRHISTKNLSSDMGAGKENSIVLKTEFESNGSKTHTVKNSSVMYCISRGGWLPSRDEAEKMAQFTSKDFWTSQCEPSSKAYYYSPLQKGLQSKWRSDREPVVAIPVYYLDAYGNITEPY</sequence>
<reference evidence="1 2" key="1">
    <citation type="submission" date="2013-04" db="EMBL/GenBank/DDBJ databases">
        <title>The Genome Sequence of Treponema medium ATCC 700293.</title>
        <authorList>
            <consortium name="The Broad Institute Genomics Platform"/>
            <person name="Earl A."/>
            <person name="Ward D."/>
            <person name="Feldgarden M."/>
            <person name="Gevers D."/>
            <person name="Leonetti C."/>
            <person name="Blanton J.M."/>
            <person name="Dewhirst F.E."/>
            <person name="Izard J."/>
            <person name="Walker B."/>
            <person name="Young S."/>
            <person name="Zeng Q."/>
            <person name="Gargeya S."/>
            <person name="Fitzgerald M."/>
            <person name="Haas B."/>
            <person name="Abouelleil A."/>
            <person name="Allen A.W."/>
            <person name="Alvarado L."/>
            <person name="Arachchi H.M."/>
            <person name="Berlin A.M."/>
            <person name="Chapman S.B."/>
            <person name="Gainer-Dewar J."/>
            <person name="Goldberg J."/>
            <person name="Griggs A."/>
            <person name="Gujja S."/>
            <person name="Hansen M."/>
            <person name="Howarth C."/>
            <person name="Imamovic A."/>
            <person name="Ireland A."/>
            <person name="Larimer J."/>
            <person name="McCowan C."/>
            <person name="Murphy C."/>
            <person name="Pearson M."/>
            <person name="Poon T.W."/>
            <person name="Priest M."/>
            <person name="Roberts A."/>
            <person name="Saif S."/>
            <person name="Shea T."/>
            <person name="Sisk P."/>
            <person name="Sykes S."/>
            <person name="Wortman J."/>
            <person name="Nusbaum C."/>
            <person name="Birren B."/>
        </authorList>
    </citation>
    <scope>NUCLEOTIDE SEQUENCE [LARGE SCALE GENOMIC DNA]</scope>
    <source>
        <strain evidence="1 2">ATCC 700293</strain>
    </source>
</reference>
<accession>A0AA87NTA4</accession>
<dbReference type="EMBL" id="ATFE01000001">
    <property type="protein sequence ID" value="EPF30098.1"/>
    <property type="molecule type" value="Genomic_DNA"/>
</dbReference>
<protein>
    <recommendedName>
        <fullName evidence="3">Lipoprotein</fullName>
    </recommendedName>
</protein>
<organism evidence="1 2">
    <name type="scientific">Treponema medium ATCC 700293</name>
    <dbReference type="NCBI Taxonomy" id="1125700"/>
    <lineage>
        <taxon>Bacteria</taxon>
        <taxon>Pseudomonadati</taxon>
        <taxon>Spirochaetota</taxon>
        <taxon>Spirochaetia</taxon>
        <taxon>Spirochaetales</taxon>
        <taxon>Treponemataceae</taxon>
        <taxon>Treponema</taxon>
    </lineage>
</organism>
<dbReference type="Proteomes" id="UP000014634">
    <property type="component" value="Unassembled WGS sequence"/>
</dbReference>
<evidence type="ECO:0000313" key="2">
    <source>
        <dbReference type="Proteomes" id="UP000014634"/>
    </source>
</evidence>
<dbReference type="AlphaFoldDB" id="A0AA87NTA4"/>
<comment type="caution">
    <text evidence="1">The sequence shown here is derived from an EMBL/GenBank/DDBJ whole genome shotgun (WGS) entry which is preliminary data.</text>
</comment>